<keyword evidence="2" id="KW-1185">Reference proteome</keyword>
<dbReference type="Proteomes" id="UP001470230">
    <property type="component" value="Unassembled WGS sequence"/>
</dbReference>
<proteinExistence type="predicted"/>
<organism evidence="1 2">
    <name type="scientific">Tritrichomonas musculus</name>
    <dbReference type="NCBI Taxonomy" id="1915356"/>
    <lineage>
        <taxon>Eukaryota</taxon>
        <taxon>Metamonada</taxon>
        <taxon>Parabasalia</taxon>
        <taxon>Tritrichomonadida</taxon>
        <taxon>Tritrichomonadidae</taxon>
        <taxon>Tritrichomonas</taxon>
    </lineage>
</organism>
<protein>
    <submittedName>
        <fullName evidence="1">Uncharacterized protein</fullName>
    </submittedName>
</protein>
<dbReference type="EMBL" id="JAPFFF010000016">
    <property type="protein sequence ID" value="KAK8865493.1"/>
    <property type="molecule type" value="Genomic_DNA"/>
</dbReference>
<sequence length="183" mass="21820">MLSSKMPDEDANDLLIKRMPQQNNTDISIQIYLTLSQYIYIGNDSKLDYGSLPKKFNDLESIAKRSTKGQIHVQSMSFFTNLMGNLLVCHPEYREHQFIFDLLELHQRKELHWYSQHSLGTSLFTKHKRMKSTLKEYYDKYIEKKFNPELAPYHIESCIYFVRGENYTSQCQLEIPQENYKWS</sequence>
<accession>A0ABR2INK8</accession>
<reference evidence="1 2" key="1">
    <citation type="submission" date="2024-04" db="EMBL/GenBank/DDBJ databases">
        <title>Tritrichomonas musculus Genome.</title>
        <authorList>
            <person name="Alves-Ferreira E."/>
            <person name="Grigg M."/>
            <person name="Lorenzi H."/>
            <person name="Galac M."/>
        </authorList>
    </citation>
    <scope>NUCLEOTIDE SEQUENCE [LARGE SCALE GENOMIC DNA]</scope>
    <source>
        <strain evidence="1 2">EAF2021</strain>
    </source>
</reference>
<gene>
    <name evidence="1" type="ORF">M9Y10_011048</name>
</gene>
<evidence type="ECO:0000313" key="2">
    <source>
        <dbReference type="Proteomes" id="UP001470230"/>
    </source>
</evidence>
<name>A0ABR2INK8_9EUKA</name>
<comment type="caution">
    <text evidence="1">The sequence shown here is derived from an EMBL/GenBank/DDBJ whole genome shotgun (WGS) entry which is preliminary data.</text>
</comment>
<evidence type="ECO:0000313" key="1">
    <source>
        <dbReference type="EMBL" id="KAK8865493.1"/>
    </source>
</evidence>